<reference evidence="15" key="1">
    <citation type="submission" date="2023-03" db="EMBL/GenBank/DDBJ databases">
        <authorList>
            <person name="Steffen K."/>
            <person name="Cardenas P."/>
        </authorList>
    </citation>
    <scope>NUCLEOTIDE SEQUENCE</scope>
</reference>
<evidence type="ECO:0000259" key="14">
    <source>
        <dbReference type="PROSITE" id="PS50923"/>
    </source>
</evidence>
<dbReference type="GO" id="GO:0008236">
    <property type="term" value="F:serine-type peptidase activity"/>
    <property type="evidence" value="ECO:0007669"/>
    <property type="project" value="UniProtKB-KW"/>
</dbReference>
<evidence type="ECO:0000256" key="10">
    <source>
        <dbReference type="PROSITE-ProRule" id="PRU00196"/>
    </source>
</evidence>
<dbReference type="SMART" id="SM00202">
    <property type="entry name" value="SR"/>
    <property type="match status" value="1"/>
</dbReference>
<dbReference type="SMART" id="SM00192">
    <property type="entry name" value="LDLa"/>
    <property type="match status" value="1"/>
</dbReference>
<dbReference type="PROSITE" id="PS50068">
    <property type="entry name" value="LDLRA_2"/>
    <property type="match status" value="1"/>
</dbReference>
<comment type="caution">
    <text evidence="15">The sequence shown here is derived from an EMBL/GenBank/DDBJ whole genome shotgun (WGS) entry which is preliminary data.</text>
</comment>
<dbReference type="CDD" id="cd00112">
    <property type="entry name" value="LDLa"/>
    <property type="match status" value="1"/>
</dbReference>
<dbReference type="SUPFAM" id="SSF141072">
    <property type="entry name" value="CalX-like"/>
    <property type="match status" value="2"/>
</dbReference>
<keyword evidence="5" id="KW-0720">Serine protease</keyword>
<dbReference type="PROSITE" id="PS50923">
    <property type="entry name" value="SUSHI"/>
    <property type="match status" value="1"/>
</dbReference>
<dbReference type="Gene3D" id="2.10.70.10">
    <property type="entry name" value="Complement Module, domain 1"/>
    <property type="match status" value="1"/>
</dbReference>
<evidence type="ECO:0000256" key="11">
    <source>
        <dbReference type="PROSITE-ProRule" id="PRU00302"/>
    </source>
</evidence>
<sequence length="747" mass="79669">MTKSICSWFAPACIVFQLVNLADGQPQIEVVVPEGIEVVNGSSTNMGCSSPFTETGGRLICGSENFLVDGCSPEIDTSSSDWASQLVTVRRNEGSPHLPFPHVLLTFTFDEAITSLTGIEVDMFQCPDWGIGAPSVVAYFSPDTQLSPDIIFSLPFAFFNASTLSCDSLSTLTVARTIVNSFQTVYILMDLSISPPIDWVHVGEVRFLGVSSTPHPGCVSPTTDPCEDGQLRLVNGTTTTEGRVEICFNNTWGTVCDDFWDNRAASVVCNQLGISPSFGEAYSGARYGQGQGPIYLDDVECFGDEESLLNCSHRGIGVHNCYHGEDAGVLCIVGVPISPGGECDGDVVFNCGDGSCYPISFVCDGYPDCRDGSDEDNCDIFKLTTPCELSLYEGGKENFTFCLTVTEDVENFTLFRQFSIESFTVSGDSAKDGVDHTFSNQTITFAGNYSLGDSECAVVNVTTIDDNIVEGTEVISVFITPGPIVASIFIIDNDYLEVGFESESLSVSESAGGVEIAVRAFPNENGNIPDIGKPFGLRVTSKVGSAVAGMDYQRVLSTVYFRPGENPVSVLQISIIDDGLKEDNEEFALGLTSFDLPVVLVNSVLKVVLNDDDGCPDLKAPADGSVHYTSSDVGSRANYSCNEGYALVGMSNRVCQNDGTWSGQPPLCQSEVCTVELDGQIEVTGNSATYSFSGVGTGISGYICRLDGVVLPDCLGPLTGLSPGLHRLRVVPVGCSVNEGATFRFAV</sequence>
<keyword evidence="2 12" id="KW-0732">Signal</keyword>
<keyword evidence="3" id="KW-0677">Repeat</keyword>
<dbReference type="Gene3D" id="3.10.250.10">
    <property type="entry name" value="SRCR-like domain"/>
    <property type="match status" value="1"/>
</dbReference>
<feature type="domain" description="SRCR" evidence="13">
    <location>
        <begin position="231"/>
        <end position="332"/>
    </location>
</feature>
<dbReference type="PRINTS" id="PR00258">
    <property type="entry name" value="SPERACTRCPTR"/>
</dbReference>
<dbReference type="PANTHER" id="PTHR48071:SF18">
    <property type="entry name" value="DELETED IN MALIGNANT BRAIN TUMORS 1 PROTEIN-RELATED"/>
    <property type="match status" value="1"/>
</dbReference>
<feature type="disulfide bond" evidence="10">
    <location>
        <begin position="301"/>
        <end position="311"/>
    </location>
</feature>
<evidence type="ECO:0000259" key="13">
    <source>
        <dbReference type="PROSITE" id="PS50287"/>
    </source>
</evidence>
<dbReference type="PANTHER" id="PTHR48071">
    <property type="entry name" value="SRCR DOMAIN-CONTAINING PROTEIN"/>
    <property type="match status" value="1"/>
</dbReference>
<evidence type="ECO:0000256" key="5">
    <source>
        <dbReference type="ARBA" id="ARBA00022825"/>
    </source>
</evidence>
<evidence type="ECO:0000256" key="4">
    <source>
        <dbReference type="ARBA" id="ARBA00022801"/>
    </source>
</evidence>
<dbReference type="SUPFAM" id="SSF56487">
    <property type="entry name" value="SRCR-like"/>
    <property type="match status" value="1"/>
</dbReference>
<feature type="disulfide bond" evidence="9">
    <location>
        <begin position="351"/>
        <end position="369"/>
    </location>
</feature>
<feature type="disulfide bond" evidence="9">
    <location>
        <begin position="363"/>
        <end position="378"/>
    </location>
</feature>
<evidence type="ECO:0000313" key="16">
    <source>
        <dbReference type="Proteomes" id="UP001174909"/>
    </source>
</evidence>
<dbReference type="InterPro" id="IPR036772">
    <property type="entry name" value="SRCR-like_dom_sf"/>
</dbReference>
<feature type="domain" description="Sushi" evidence="14">
    <location>
        <begin position="613"/>
        <end position="670"/>
    </location>
</feature>
<dbReference type="InterPro" id="IPR003644">
    <property type="entry name" value="Calx_beta"/>
</dbReference>
<dbReference type="Proteomes" id="UP001174909">
    <property type="component" value="Unassembled WGS sequence"/>
</dbReference>
<dbReference type="InterPro" id="IPR035976">
    <property type="entry name" value="Sushi/SCR/CCP_sf"/>
</dbReference>
<keyword evidence="15" id="KW-0675">Receptor</keyword>
<dbReference type="SUPFAM" id="SSF57535">
    <property type="entry name" value="Complement control module/SCR domain"/>
    <property type="match status" value="1"/>
</dbReference>
<keyword evidence="4" id="KW-0378">Hydrolase</keyword>
<dbReference type="CDD" id="cd00033">
    <property type="entry name" value="CCP"/>
    <property type="match status" value="1"/>
</dbReference>
<dbReference type="GO" id="GO:0007154">
    <property type="term" value="P:cell communication"/>
    <property type="evidence" value="ECO:0007669"/>
    <property type="project" value="InterPro"/>
</dbReference>
<dbReference type="AlphaFoldDB" id="A0AA35TGP1"/>
<proteinExistence type="predicted"/>
<gene>
    <name evidence="15" type="ORF">GBAR_LOCUS26081</name>
</gene>
<dbReference type="GO" id="GO:0006508">
    <property type="term" value="P:proteolysis"/>
    <property type="evidence" value="ECO:0007669"/>
    <property type="project" value="UniProtKB-KW"/>
</dbReference>
<dbReference type="SMART" id="SM00032">
    <property type="entry name" value="CCP"/>
    <property type="match status" value="1"/>
</dbReference>
<keyword evidence="8" id="KW-0325">Glycoprotein</keyword>
<dbReference type="InterPro" id="IPR038081">
    <property type="entry name" value="CalX-like_sf"/>
</dbReference>
<dbReference type="EMBL" id="CASHTH010003618">
    <property type="protein sequence ID" value="CAI8047191.1"/>
    <property type="molecule type" value="Genomic_DNA"/>
</dbReference>
<dbReference type="InterPro" id="IPR001190">
    <property type="entry name" value="SRCR"/>
</dbReference>
<dbReference type="Pfam" id="PF00057">
    <property type="entry name" value="Ldl_recept_a"/>
    <property type="match status" value="1"/>
</dbReference>
<keyword evidence="6" id="KW-0106">Calcium</keyword>
<keyword evidence="16" id="KW-1185">Reference proteome</keyword>
<feature type="signal peptide" evidence="12">
    <location>
        <begin position="1"/>
        <end position="24"/>
    </location>
</feature>
<keyword evidence="1" id="KW-0645">Protease</keyword>
<accession>A0AA35TGP1</accession>
<evidence type="ECO:0000256" key="12">
    <source>
        <dbReference type="SAM" id="SignalP"/>
    </source>
</evidence>
<organism evidence="15 16">
    <name type="scientific">Geodia barretti</name>
    <name type="common">Barrett's horny sponge</name>
    <dbReference type="NCBI Taxonomy" id="519541"/>
    <lineage>
        <taxon>Eukaryota</taxon>
        <taxon>Metazoa</taxon>
        <taxon>Porifera</taxon>
        <taxon>Demospongiae</taxon>
        <taxon>Heteroscleromorpha</taxon>
        <taxon>Tetractinellida</taxon>
        <taxon>Astrophorina</taxon>
        <taxon>Geodiidae</taxon>
        <taxon>Geodia</taxon>
    </lineage>
</organism>
<evidence type="ECO:0000256" key="3">
    <source>
        <dbReference type="ARBA" id="ARBA00022737"/>
    </source>
</evidence>
<evidence type="ECO:0000256" key="1">
    <source>
        <dbReference type="ARBA" id="ARBA00022670"/>
    </source>
</evidence>
<name>A0AA35TGP1_GEOBA</name>
<keyword evidence="7 10" id="KW-1015">Disulfide bond</keyword>
<feature type="disulfide bond" evidence="11">
    <location>
        <begin position="641"/>
        <end position="668"/>
    </location>
</feature>
<comment type="caution">
    <text evidence="10">Lacks conserved residue(s) required for the propagation of feature annotation.</text>
</comment>
<dbReference type="SUPFAM" id="SSF57424">
    <property type="entry name" value="LDL receptor-like module"/>
    <property type="match status" value="1"/>
</dbReference>
<evidence type="ECO:0000313" key="15">
    <source>
        <dbReference type="EMBL" id="CAI8047191.1"/>
    </source>
</evidence>
<keyword evidence="11" id="KW-0768">Sushi</keyword>
<dbReference type="InterPro" id="IPR002172">
    <property type="entry name" value="LDrepeatLR_classA_rpt"/>
</dbReference>
<dbReference type="Gene3D" id="2.60.40.2030">
    <property type="match status" value="2"/>
</dbReference>
<dbReference type="Pfam" id="PF03160">
    <property type="entry name" value="Calx-beta"/>
    <property type="match status" value="2"/>
</dbReference>
<dbReference type="SMART" id="SM00237">
    <property type="entry name" value="Calx_beta"/>
    <property type="match status" value="1"/>
</dbReference>
<dbReference type="GO" id="GO:0016020">
    <property type="term" value="C:membrane"/>
    <property type="evidence" value="ECO:0007669"/>
    <property type="project" value="InterPro"/>
</dbReference>
<feature type="chain" id="PRO_5041278520" evidence="12">
    <location>
        <begin position="25"/>
        <end position="747"/>
    </location>
</feature>
<dbReference type="InterPro" id="IPR036055">
    <property type="entry name" value="LDL_receptor-like_sf"/>
</dbReference>
<evidence type="ECO:0000256" key="6">
    <source>
        <dbReference type="ARBA" id="ARBA00022837"/>
    </source>
</evidence>
<dbReference type="PROSITE" id="PS50287">
    <property type="entry name" value="SRCR_2"/>
    <property type="match status" value="1"/>
</dbReference>
<evidence type="ECO:0000256" key="7">
    <source>
        <dbReference type="ARBA" id="ARBA00023157"/>
    </source>
</evidence>
<protein>
    <submittedName>
        <fullName evidence="15">Scavenger receptor cysteine-rich domain-containing group B protein</fullName>
    </submittedName>
</protein>
<dbReference type="FunFam" id="3.10.250.10:FF:000006">
    <property type="entry name" value="neurotrypsin isoform X2"/>
    <property type="match status" value="1"/>
</dbReference>
<evidence type="ECO:0000256" key="9">
    <source>
        <dbReference type="PROSITE-ProRule" id="PRU00124"/>
    </source>
</evidence>
<dbReference type="Pfam" id="PF00084">
    <property type="entry name" value="Sushi"/>
    <property type="match status" value="1"/>
</dbReference>
<evidence type="ECO:0000256" key="2">
    <source>
        <dbReference type="ARBA" id="ARBA00022729"/>
    </source>
</evidence>
<evidence type="ECO:0000256" key="8">
    <source>
        <dbReference type="ARBA" id="ARBA00023180"/>
    </source>
</evidence>
<dbReference type="PROSITE" id="PS00420">
    <property type="entry name" value="SRCR_1"/>
    <property type="match status" value="1"/>
</dbReference>
<dbReference type="Pfam" id="PF00530">
    <property type="entry name" value="SRCR"/>
    <property type="match status" value="1"/>
</dbReference>
<dbReference type="InterPro" id="IPR000436">
    <property type="entry name" value="Sushi_SCR_CCP_dom"/>
</dbReference>
<dbReference type="Gene3D" id="4.10.400.10">
    <property type="entry name" value="Low-density Lipoprotein Receptor"/>
    <property type="match status" value="1"/>
</dbReference>